<evidence type="ECO:0000313" key="2">
    <source>
        <dbReference type="Proteomes" id="UP000724584"/>
    </source>
</evidence>
<evidence type="ECO:0000313" key="1">
    <source>
        <dbReference type="EMBL" id="KAH6622717.1"/>
    </source>
</evidence>
<proteinExistence type="predicted"/>
<dbReference type="EMBL" id="JAGIZQ010000006">
    <property type="protein sequence ID" value="KAH6622717.1"/>
    <property type="molecule type" value="Genomic_DNA"/>
</dbReference>
<accession>A0ACB7NYP8</accession>
<comment type="caution">
    <text evidence="1">The sequence shown here is derived from an EMBL/GenBank/DDBJ whole genome shotgun (WGS) entry which is preliminary data.</text>
</comment>
<dbReference type="Proteomes" id="UP000724584">
    <property type="component" value="Unassembled WGS sequence"/>
</dbReference>
<keyword evidence="2" id="KW-1185">Reference proteome</keyword>
<gene>
    <name evidence="1" type="ORF">F5144DRAFT_336875</name>
</gene>
<protein>
    <submittedName>
        <fullName evidence="1">Uncharacterized protein</fullName>
    </submittedName>
</protein>
<organism evidence="1 2">
    <name type="scientific">Chaetomium tenue</name>
    <dbReference type="NCBI Taxonomy" id="1854479"/>
    <lineage>
        <taxon>Eukaryota</taxon>
        <taxon>Fungi</taxon>
        <taxon>Dikarya</taxon>
        <taxon>Ascomycota</taxon>
        <taxon>Pezizomycotina</taxon>
        <taxon>Sordariomycetes</taxon>
        <taxon>Sordariomycetidae</taxon>
        <taxon>Sordariales</taxon>
        <taxon>Chaetomiaceae</taxon>
        <taxon>Chaetomium</taxon>
    </lineage>
</organism>
<sequence length="187" mass="21104">MQSCCFASCPEAYALSLRSFHLPEEEPRAPLLLRPPTSLASVRWSSRAVWFRVLLALSLLVKEGARQIVAVSSYCGAHLETFAPVWLSVIFGLTKLWLCANRQICRGDGSGFRSKYRVRVEMQKPRRNIRTKPPRMPLAPRSTEIQAQTFALPKRHADNTQSRHSLSCADKQYGITKTNSSGKKESR</sequence>
<reference evidence="1 2" key="1">
    <citation type="journal article" date="2021" name="Nat. Commun.">
        <title>Genetic determinants of endophytism in the Arabidopsis root mycobiome.</title>
        <authorList>
            <person name="Mesny F."/>
            <person name="Miyauchi S."/>
            <person name="Thiergart T."/>
            <person name="Pickel B."/>
            <person name="Atanasova L."/>
            <person name="Karlsson M."/>
            <person name="Huettel B."/>
            <person name="Barry K.W."/>
            <person name="Haridas S."/>
            <person name="Chen C."/>
            <person name="Bauer D."/>
            <person name="Andreopoulos W."/>
            <person name="Pangilinan J."/>
            <person name="LaButti K."/>
            <person name="Riley R."/>
            <person name="Lipzen A."/>
            <person name="Clum A."/>
            <person name="Drula E."/>
            <person name="Henrissat B."/>
            <person name="Kohler A."/>
            <person name="Grigoriev I.V."/>
            <person name="Martin F.M."/>
            <person name="Hacquard S."/>
        </authorList>
    </citation>
    <scope>NUCLEOTIDE SEQUENCE [LARGE SCALE GENOMIC DNA]</scope>
    <source>
        <strain evidence="1 2">MPI-SDFR-AT-0079</strain>
    </source>
</reference>
<name>A0ACB7NYP8_9PEZI</name>